<dbReference type="Proteomes" id="UP001595824">
    <property type="component" value="Unassembled WGS sequence"/>
</dbReference>
<dbReference type="SUPFAM" id="SSF53822">
    <property type="entry name" value="Periplasmic binding protein-like I"/>
    <property type="match status" value="1"/>
</dbReference>
<evidence type="ECO:0000256" key="1">
    <source>
        <dbReference type="ARBA" id="ARBA00010062"/>
    </source>
</evidence>
<organism evidence="4 5">
    <name type="scientific">Streptomyces andamanensis</name>
    <dbReference type="NCBI Taxonomy" id="1565035"/>
    <lineage>
        <taxon>Bacteria</taxon>
        <taxon>Bacillati</taxon>
        <taxon>Actinomycetota</taxon>
        <taxon>Actinomycetes</taxon>
        <taxon>Kitasatosporales</taxon>
        <taxon>Streptomycetaceae</taxon>
        <taxon>Streptomyces</taxon>
    </lineage>
</organism>
<dbReference type="PANTHER" id="PTHR47628">
    <property type="match status" value="1"/>
</dbReference>
<evidence type="ECO:0000259" key="3">
    <source>
        <dbReference type="Pfam" id="PF13458"/>
    </source>
</evidence>
<sequence length="218" mass="23371">MGNDYIWPRAVHRAARDAAAGCHAQVVLEHRVPLGQVDRALGRLVEELRAHRVQAVLVSLIGRDLVAFNRGLRHSGLDRRLVRLSGALEENGLLACGGDDTGALYSCMDSFASLADDRALALTERHRALLGPTAPVLDSYARGLYDGVHLVAALAARRALRADAALPAAVRRLLAARGPGPREAWRAAPQGPPRPALHLARADGPDLRVVASFRARGH</sequence>
<comment type="caution">
    <text evidence="4">The sequence shown here is derived from an EMBL/GenBank/DDBJ whole genome shotgun (WGS) entry which is preliminary data.</text>
</comment>
<reference evidence="5" key="1">
    <citation type="journal article" date="2019" name="Int. J. Syst. Evol. Microbiol.">
        <title>The Global Catalogue of Microorganisms (GCM) 10K type strain sequencing project: providing services to taxonomists for standard genome sequencing and annotation.</title>
        <authorList>
            <consortium name="The Broad Institute Genomics Platform"/>
            <consortium name="The Broad Institute Genome Sequencing Center for Infectious Disease"/>
            <person name="Wu L."/>
            <person name="Ma J."/>
        </authorList>
    </citation>
    <scope>NUCLEOTIDE SEQUENCE [LARGE SCALE GENOMIC DNA]</scope>
    <source>
        <strain evidence="5">PCU 347</strain>
    </source>
</reference>
<dbReference type="Pfam" id="PF13458">
    <property type="entry name" value="Peripla_BP_6"/>
    <property type="match status" value="1"/>
</dbReference>
<gene>
    <name evidence="4" type="ORF">ACFPC0_13870</name>
</gene>
<name>A0ABV8TE08_9ACTN</name>
<dbReference type="EMBL" id="JBHSDP010000014">
    <property type="protein sequence ID" value="MFC4328890.1"/>
    <property type="molecule type" value="Genomic_DNA"/>
</dbReference>
<dbReference type="InterPro" id="IPR028082">
    <property type="entry name" value="Peripla_BP_I"/>
</dbReference>
<keyword evidence="5" id="KW-1185">Reference proteome</keyword>
<evidence type="ECO:0000256" key="2">
    <source>
        <dbReference type="ARBA" id="ARBA00022729"/>
    </source>
</evidence>
<dbReference type="Gene3D" id="3.40.50.2300">
    <property type="match status" value="2"/>
</dbReference>
<dbReference type="PANTHER" id="PTHR47628:SF1">
    <property type="entry name" value="ALIPHATIC AMIDASE EXPRESSION-REGULATING PROTEIN"/>
    <property type="match status" value="1"/>
</dbReference>
<dbReference type="InterPro" id="IPR028081">
    <property type="entry name" value="Leu-bd"/>
</dbReference>
<evidence type="ECO:0000313" key="5">
    <source>
        <dbReference type="Proteomes" id="UP001595824"/>
    </source>
</evidence>
<accession>A0ABV8TE08</accession>
<proteinExistence type="inferred from homology"/>
<comment type="similarity">
    <text evidence="1">Belongs to the leucine-binding protein family.</text>
</comment>
<evidence type="ECO:0000313" key="4">
    <source>
        <dbReference type="EMBL" id="MFC4328890.1"/>
    </source>
</evidence>
<keyword evidence="2" id="KW-0732">Signal</keyword>
<dbReference type="RefSeq" id="WP_381739233.1">
    <property type="nucleotide sequence ID" value="NZ_JBHSDP010000014.1"/>
</dbReference>
<protein>
    <submittedName>
        <fullName evidence="4">ABC transporter substrate-binding protein</fullName>
    </submittedName>
</protein>
<feature type="domain" description="Leucine-binding protein" evidence="3">
    <location>
        <begin position="2"/>
        <end position="185"/>
    </location>
</feature>